<organism evidence="3 4">
    <name type="scientific">Marisediminitalea aggregata</name>
    <dbReference type="NCBI Taxonomy" id="634436"/>
    <lineage>
        <taxon>Bacteria</taxon>
        <taxon>Pseudomonadati</taxon>
        <taxon>Pseudomonadota</taxon>
        <taxon>Gammaproteobacteria</taxon>
        <taxon>Alteromonadales</taxon>
        <taxon>Alteromonadaceae</taxon>
        <taxon>Marisediminitalea</taxon>
    </lineage>
</organism>
<evidence type="ECO:0000259" key="2">
    <source>
        <dbReference type="SMART" id="SM01080"/>
    </source>
</evidence>
<reference evidence="4" key="1">
    <citation type="submission" date="2016-11" db="EMBL/GenBank/DDBJ databases">
        <authorList>
            <person name="Varghese N."/>
            <person name="Submissions S."/>
        </authorList>
    </citation>
    <scope>NUCLEOTIDE SEQUENCE [LARGE SCALE GENOMIC DNA]</scope>
    <source>
        <strain evidence="4">CGMCC 1.8995</strain>
    </source>
</reference>
<evidence type="ECO:0000313" key="3">
    <source>
        <dbReference type="EMBL" id="SHG73970.1"/>
    </source>
</evidence>
<gene>
    <name evidence="3" type="ORF">SAMN05216361_2952</name>
</gene>
<dbReference type="EMBL" id="FQWD01000004">
    <property type="protein sequence ID" value="SHG73970.1"/>
    <property type="molecule type" value="Genomic_DNA"/>
</dbReference>
<dbReference type="RefSeq" id="WP_175555810.1">
    <property type="nucleotide sequence ID" value="NZ_FQWD01000004.1"/>
</dbReference>
<dbReference type="Proteomes" id="UP000184520">
    <property type="component" value="Unassembled WGS sequence"/>
</dbReference>
<accession>A0A1M5M9N2</accession>
<dbReference type="Pfam" id="PF05226">
    <property type="entry name" value="CHASE2"/>
    <property type="match status" value="1"/>
</dbReference>
<dbReference type="InterPro" id="IPR007890">
    <property type="entry name" value="CHASE2"/>
</dbReference>
<feature type="transmembrane region" description="Helical" evidence="1">
    <location>
        <begin position="394"/>
        <end position="412"/>
    </location>
</feature>
<proteinExistence type="predicted"/>
<feature type="transmembrane region" description="Helical" evidence="1">
    <location>
        <begin position="361"/>
        <end position="382"/>
    </location>
</feature>
<evidence type="ECO:0000256" key="1">
    <source>
        <dbReference type="SAM" id="Phobius"/>
    </source>
</evidence>
<feature type="domain" description="CHASE2" evidence="2">
    <location>
        <begin position="42"/>
        <end position="376"/>
    </location>
</feature>
<keyword evidence="1" id="KW-0472">Membrane</keyword>
<dbReference type="SMART" id="SM01080">
    <property type="entry name" value="CHASE2"/>
    <property type="match status" value="1"/>
</dbReference>
<evidence type="ECO:0000313" key="4">
    <source>
        <dbReference type="Proteomes" id="UP000184520"/>
    </source>
</evidence>
<protein>
    <submittedName>
        <fullName evidence="3">CHASE2 domain-containing protein</fullName>
    </submittedName>
</protein>
<name>A0A1M5M9N2_9ALTE</name>
<sequence length="450" mass="50606">MFHRIESSGRRLWRSSWQPVITWLLLLLLGYWLIFSDPFGLGGISDDASQKTIYRLSANLYDHSKGQENIVVVVFNDRSIENLYPSFLQSNDWPLSYQDQVGLLTTVMAQAPSAIFYDVMWMKRRSMDPGFERAITALKLNQQATGVPLFFAAGTATDLQKNNVITQLEETVTPVITAWDDAGDDYPLLSGTEPSAGFALYQHYCKQQNCATSPELFEDRMSVRWSSYVAPALPHRQNQCEEPQQSMIASAISIGSDIVSSAFHQDWMESEHKPVCLSHQILFWDEVVAMARSEEDSVRQQLKSLLAGKLVLVGGQIEGVYDFAESPVHGTVPGVMMHAMALDNLLNYGPEYLRNSDLAGWWLLAYWGVFALFLTSINYPGLTHPLLVRAKDHYRVVGLLFALTLILLNMKLWHFAPSGWISLLALGFAGQKFLQGMSERFSTVEKTDAS</sequence>
<dbReference type="STRING" id="634436.SAMN05216361_2952"/>
<keyword evidence="4" id="KW-1185">Reference proteome</keyword>
<dbReference type="AlphaFoldDB" id="A0A1M5M9N2"/>
<keyword evidence="1" id="KW-1133">Transmembrane helix</keyword>
<keyword evidence="1" id="KW-0812">Transmembrane</keyword>